<protein>
    <recommendedName>
        <fullName evidence="2">YdbS-like PH domain-containing protein</fullName>
    </recommendedName>
</protein>
<dbReference type="RefSeq" id="WP_113657535.1">
    <property type="nucleotide sequence ID" value="NZ_KZ845663.1"/>
</dbReference>
<dbReference type="AlphaFoldDB" id="A0A364K9F7"/>
<evidence type="ECO:0000313" key="3">
    <source>
        <dbReference type="EMBL" id="RAL26931.1"/>
    </source>
</evidence>
<dbReference type="Proteomes" id="UP000251213">
    <property type="component" value="Unassembled WGS sequence"/>
</dbReference>
<gene>
    <name evidence="3" type="ORF">DL897_02475</name>
</gene>
<dbReference type="Pfam" id="PF03703">
    <property type="entry name" value="bPH_2"/>
    <property type="match status" value="1"/>
</dbReference>
<dbReference type="InterPro" id="IPR005182">
    <property type="entry name" value="YdbS-like_PH"/>
</dbReference>
<reference evidence="3 4" key="1">
    <citation type="submission" date="2018-06" db="EMBL/GenBank/DDBJ databases">
        <title>Thermoflavimicrobium daqus sp. nov., a thermophilic microbe isolated from Moutai-flavour Daqu.</title>
        <authorList>
            <person name="Wang X."/>
            <person name="Zhou H."/>
        </authorList>
    </citation>
    <scope>NUCLEOTIDE SEQUENCE [LARGE SCALE GENOMIC DNA]</scope>
    <source>
        <strain evidence="3 4">FBKL4.011</strain>
    </source>
</reference>
<organism evidence="3 4">
    <name type="scientific">Thermoflavimicrobium daqui</name>
    <dbReference type="NCBI Taxonomy" id="2137476"/>
    <lineage>
        <taxon>Bacteria</taxon>
        <taxon>Bacillati</taxon>
        <taxon>Bacillota</taxon>
        <taxon>Bacilli</taxon>
        <taxon>Bacillales</taxon>
        <taxon>Thermoactinomycetaceae</taxon>
        <taxon>Thermoflavimicrobium</taxon>
    </lineage>
</organism>
<sequence length="155" mass="17644">MEEKKLSPSAIRAWTITNLIGTLVILVIAVGVTIFFDLFDQYPKIMITIFSIIGVVGILSISILPRLVWKYYAYAITQKEVFIRSGIIFMEKTFIPMIRVQHVTTEQGPILRMFDLANLVIYTAGGDSFEIPAIKVSEADELRVQIMEWVKVEDE</sequence>
<feature type="transmembrane region" description="Helical" evidence="1">
    <location>
        <begin position="12"/>
        <end position="39"/>
    </location>
</feature>
<keyword evidence="4" id="KW-1185">Reference proteome</keyword>
<evidence type="ECO:0000259" key="2">
    <source>
        <dbReference type="Pfam" id="PF03703"/>
    </source>
</evidence>
<evidence type="ECO:0000313" key="4">
    <source>
        <dbReference type="Proteomes" id="UP000251213"/>
    </source>
</evidence>
<proteinExistence type="predicted"/>
<keyword evidence="1" id="KW-0472">Membrane</keyword>
<dbReference type="PANTHER" id="PTHR34473:SF2">
    <property type="entry name" value="UPF0699 TRANSMEMBRANE PROTEIN YDBT"/>
    <property type="match status" value="1"/>
</dbReference>
<name>A0A364K9F7_9BACL</name>
<comment type="caution">
    <text evidence="3">The sequence shown here is derived from an EMBL/GenBank/DDBJ whole genome shotgun (WGS) entry which is preliminary data.</text>
</comment>
<dbReference type="PANTHER" id="PTHR34473">
    <property type="entry name" value="UPF0699 TRANSMEMBRANE PROTEIN YDBS"/>
    <property type="match status" value="1"/>
</dbReference>
<feature type="transmembrane region" description="Helical" evidence="1">
    <location>
        <begin position="45"/>
        <end position="69"/>
    </location>
</feature>
<dbReference type="EMBL" id="QJKK01000001">
    <property type="protein sequence ID" value="RAL26931.1"/>
    <property type="molecule type" value="Genomic_DNA"/>
</dbReference>
<evidence type="ECO:0000256" key="1">
    <source>
        <dbReference type="SAM" id="Phobius"/>
    </source>
</evidence>
<accession>A0A364K9F7</accession>
<reference evidence="3 4" key="2">
    <citation type="submission" date="2018-06" db="EMBL/GenBank/DDBJ databases">
        <authorList>
            <person name="Zhirakovskaya E."/>
        </authorList>
    </citation>
    <scope>NUCLEOTIDE SEQUENCE [LARGE SCALE GENOMIC DNA]</scope>
    <source>
        <strain evidence="3 4">FBKL4.011</strain>
    </source>
</reference>
<feature type="domain" description="YdbS-like PH" evidence="2">
    <location>
        <begin position="69"/>
        <end position="144"/>
    </location>
</feature>
<keyword evidence="1" id="KW-1133">Transmembrane helix</keyword>
<keyword evidence="1" id="KW-0812">Transmembrane</keyword>
<dbReference type="OrthoDB" id="1750577at2"/>